<keyword evidence="2 4" id="KW-0863">Zinc-finger</keyword>
<dbReference type="Gene3D" id="1.20.5.390">
    <property type="entry name" value="L1 transposable element, trimerization domain"/>
    <property type="match status" value="1"/>
</dbReference>
<dbReference type="PANTHER" id="PTHR23164">
    <property type="entry name" value="EARLY ENDOSOME ANTIGEN 1"/>
    <property type="match status" value="1"/>
</dbReference>
<dbReference type="InterPro" id="IPR013083">
    <property type="entry name" value="Znf_RING/FYVE/PHD"/>
</dbReference>
<sequence>EVKSHKESKEEASQIQLTLKEEIKSWVEKFKQVSEDSQSKIKSLEKIANDLKGDVTVLEARIENCNDEKKALLDRILSTEEKYKKCKQTLNETNKKLEQSVAGLQELGQEYQNLQVRQVMLSNRQWADDSYANSCKKCNKQFNLTTRKHHCRHCGMIFCGTCSQYSAVIASNKNPVRVCETCSIELSDIRGTNVRRISNSSIHSAQSYR</sequence>
<dbReference type="PROSITE" id="PS50178">
    <property type="entry name" value="ZF_FYVE"/>
    <property type="match status" value="1"/>
</dbReference>
<dbReference type="GO" id="GO:0006897">
    <property type="term" value="P:endocytosis"/>
    <property type="evidence" value="ECO:0007669"/>
    <property type="project" value="TreeGrafter"/>
</dbReference>
<evidence type="ECO:0000256" key="2">
    <source>
        <dbReference type="ARBA" id="ARBA00022771"/>
    </source>
</evidence>
<reference evidence="7" key="1">
    <citation type="journal article" date="2013" name="Genome Biol. Evol.">
        <title>Punctuated emergences of genetic and phenotypic innovations in eumetazoan, bilaterian, euteleostome, and hominidae ancestors.</title>
        <authorList>
            <person name="Wenger Y."/>
            <person name="Galliot B."/>
        </authorList>
    </citation>
    <scope>NUCLEOTIDE SEQUENCE</scope>
    <source>
        <tissue evidence="7">Whole animals</tissue>
    </source>
</reference>
<dbReference type="GO" id="GO:0008270">
    <property type="term" value="F:zinc ion binding"/>
    <property type="evidence" value="ECO:0007669"/>
    <property type="project" value="UniProtKB-KW"/>
</dbReference>
<feature type="non-terminal residue" evidence="7">
    <location>
        <position position="1"/>
    </location>
</feature>
<keyword evidence="1" id="KW-0479">Metal-binding</keyword>
<dbReference type="InterPro" id="IPR017455">
    <property type="entry name" value="Znf_FYVE-rel"/>
</dbReference>
<dbReference type="AlphaFoldDB" id="T2MDH3"/>
<evidence type="ECO:0000313" key="7">
    <source>
        <dbReference type="EMBL" id="CDG69992.1"/>
    </source>
</evidence>
<evidence type="ECO:0000256" key="3">
    <source>
        <dbReference type="ARBA" id="ARBA00022833"/>
    </source>
</evidence>
<keyword evidence="3" id="KW-0862">Zinc</keyword>
<accession>T2MDH3</accession>
<dbReference type="PANTHER" id="PTHR23164:SF30">
    <property type="entry name" value="EARLY ENDOSOME ANTIGEN 1"/>
    <property type="match status" value="1"/>
</dbReference>
<proteinExistence type="evidence at transcript level"/>
<dbReference type="CDD" id="cd15730">
    <property type="entry name" value="FYVE_EEA1"/>
    <property type="match status" value="1"/>
</dbReference>
<gene>
    <name evidence="7" type="primary">EEA1</name>
</gene>
<evidence type="ECO:0000256" key="4">
    <source>
        <dbReference type="PROSITE-ProRule" id="PRU00091"/>
    </source>
</evidence>
<dbReference type="SMART" id="SM00064">
    <property type="entry name" value="FYVE"/>
    <property type="match status" value="1"/>
</dbReference>
<name>T2MDH3_HYDVU</name>
<dbReference type="Pfam" id="PF01363">
    <property type="entry name" value="FYVE"/>
    <property type="match status" value="1"/>
</dbReference>
<feature type="domain" description="FYVE-type" evidence="6">
    <location>
        <begin position="129"/>
        <end position="187"/>
    </location>
</feature>
<protein>
    <submittedName>
        <fullName evidence="7">Early endosome antigen 1</fullName>
    </submittedName>
</protein>
<dbReference type="OrthoDB" id="5988423at2759"/>
<dbReference type="SUPFAM" id="SSF69979">
    <property type="entry name" value="Eea1 homodimerisation domain"/>
    <property type="match status" value="1"/>
</dbReference>
<dbReference type="Gene3D" id="3.30.40.10">
    <property type="entry name" value="Zinc/RING finger domain, C3HC4 (zinc finger)"/>
    <property type="match status" value="1"/>
</dbReference>
<feature type="coiled-coil region" evidence="5">
    <location>
        <begin position="41"/>
        <end position="124"/>
    </location>
</feature>
<dbReference type="InterPro" id="IPR011011">
    <property type="entry name" value="Znf_FYVE_PHD"/>
</dbReference>
<dbReference type="EMBL" id="HAAD01003760">
    <property type="protein sequence ID" value="CDG69992.1"/>
    <property type="molecule type" value="mRNA"/>
</dbReference>
<evidence type="ECO:0000256" key="1">
    <source>
        <dbReference type="ARBA" id="ARBA00022723"/>
    </source>
</evidence>
<evidence type="ECO:0000259" key="6">
    <source>
        <dbReference type="PROSITE" id="PS50178"/>
    </source>
</evidence>
<dbReference type="GO" id="GO:0005769">
    <property type="term" value="C:early endosome"/>
    <property type="evidence" value="ECO:0007669"/>
    <property type="project" value="TreeGrafter"/>
</dbReference>
<dbReference type="SUPFAM" id="SSF57903">
    <property type="entry name" value="FYVE/PHD zinc finger"/>
    <property type="match status" value="1"/>
</dbReference>
<dbReference type="InterPro" id="IPR000306">
    <property type="entry name" value="Znf_FYVE"/>
</dbReference>
<dbReference type="GO" id="GO:0005545">
    <property type="term" value="F:1-phosphatidylinositol binding"/>
    <property type="evidence" value="ECO:0007669"/>
    <property type="project" value="TreeGrafter"/>
</dbReference>
<organism evidence="7">
    <name type="scientific">Hydra vulgaris</name>
    <name type="common">Hydra</name>
    <name type="synonym">Hydra attenuata</name>
    <dbReference type="NCBI Taxonomy" id="6087"/>
    <lineage>
        <taxon>Eukaryota</taxon>
        <taxon>Metazoa</taxon>
        <taxon>Cnidaria</taxon>
        <taxon>Hydrozoa</taxon>
        <taxon>Hydroidolina</taxon>
        <taxon>Anthoathecata</taxon>
        <taxon>Aplanulata</taxon>
        <taxon>Hydridae</taxon>
        <taxon>Hydra</taxon>
    </lineage>
</organism>
<keyword evidence="5" id="KW-0175">Coiled coil</keyword>
<evidence type="ECO:0000256" key="5">
    <source>
        <dbReference type="SAM" id="Coils"/>
    </source>
</evidence>